<dbReference type="Proteomes" id="UP000427108">
    <property type="component" value="Chromosome"/>
</dbReference>
<reference evidence="2 3" key="1">
    <citation type="submission" date="2019-11" db="EMBL/GenBank/DDBJ databases">
        <title>Isolation and Application of One Kind of P-Hydroxybenzoic Acid Degrading Bacterium in Mitigating Cropping Obstacle of Cucumber.</title>
        <authorList>
            <person name="Wu F."/>
            <person name="An Y."/>
        </authorList>
    </citation>
    <scope>NUCLEOTIDE SEQUENCE [LARGE SCALE GENOMIC DNA]</scope>
    <source>
        <strain evidence="2 3">P620</strain>
    </source>
</reference>
<evidence type="ECO:0000313" key="2">
    <source>
        <dbReference type="EMBL" id="QGN36320.1"/>
    </source>
</evidence>
<dbReference type="EMBL" id="CP046115">
    <property type="protein sequence ID" value="QGN36320.1"/>
    <property type="molecule type" value="Genomic_DNA"/>
</dbReference>
<keyword evidence="1" id="KW-1133">Transmembrane helix</keyword>
<evidence type="ECO:0000256" key="1">
    <source>
        <dbReference type="SAM" id="Phobius"/>
    </source>
</evidence>
<keyword evidence="1" id="KW-0812">Transmembrane</keyword>
<dbReference type="RefSeq" id="WP_154678862.1">
    <property type="nucleotide sequence ID" value="NZ_CP046115.1"/>
</dbReference>
<organism evidence="2 3">
    <name type="scientific">Klebsiella oxytoca</name>
    <dbReference type="NCBI Taxonomy" id="571"/>
    <lineage>
        <taxon>Bacteria</taxon>
        <taxon>Pseudomonadati</taxon>
        <taxon>Pseudomonadota</taxon>
        <taxon>Gammaproteobacteria</taxon>
        <taxon>Enterobacterales</taxon>
        <taxon>Enterobacteriaceae</taxon>
        <taxon>Klebsiella/Raoultella group</taxon>
        <taxon>Klebsiella</taxon>
    </lineage>
</organism>
<protein>
    <submittedName>
        <fullName evidence="2">Uncharacterized protein</fullName>
    </submittedName>
</protein>
<dbReference type="AlphaFoldDB" id="A0A6B8MRS0"/>
<proteinExistence type="predicted"/>
<gene>
    <name evidence="2" type="ORF">GJ746_02935</name>
</gene>
<name>A0A6B8MRS0_KLEOX</name>
<keyword evidence="1" id="KW-0472">Membrane</keyword>
<evidence type="ECO:0000313" key="3">
    <source>
        <dbReference type="Proteomes" id="UP000427108"/>
    </source>
</evidence>
<sequence>MNTQATNSTSVKAFFVKYKKIIIGAFVLFCIYNFITGFMRGPELPYCSDSNLIDKKIPNMIINKLRQYNSNALHLKITVSDTKETLYDKKAGLRQCTAGVTMRYNGNVHTDDFTYQIAWTNEKEGQYQVKLLED</sequence>
<feature type="transmembrane region" description="Helical" evidence="1">
    <location>
        <begin position="21"/>
        <end position="39"/>
    </location>
</feature>
<accession>A0A6B8MRS0</accession>